<proteinExistence type="predicted"/>
<accession>A0A8H4ADH8</accession>
<organism evidence="2 3">
    <name type="scientific">Gigaspora margarita</name>
    <dbReference type="NCBI Taxonomy" id="4874"/>
    <lineage>
        <taxon>Eukaryota</taxon>
        <taxon>Fungi</taxon>
        <taxon>Fungi incertae sedis</taxon>
        <taxon>Mucoromycota</taxon>
        <taxon>Glomeromycotina</taxon>
        <taxon>Glomeromycetes</taxon>
        <taxon>Diversisporales</taxon>
        <taxon>Gigasporaceae</taxon>
        <taxon>Gigaspora</taxon>
    </lineage>
</organism>
<dbReference type="AlphaFoldDB" id="A0A8H4ADH8"/>
<dbReference type="OrthoDB" id="79452at2759"/>
<keyword evidence="3" id="KW-1185">Reference proteome</keyword>
<dbReference type="Proteomes" id="UP000439903">
    <property type="component" value="Unassembled WGS sequence"/>
</dbReference>
<protein>
    <submittedName>
        <fullName evidence="2">Bem2p</fullName>
    </submittedName>
</protein>
<dbReference type="EMBL" id="WTPW01000760">
    <property type="protein sequence ID" value="KAF0482698.1"/>
    <property type="molecule type" value="Genomic_DNA"/>
</dbReference>
<evidence type="ECO:0000313" key="3">
    <source>
        <dbReference type="Proteomes" id="UP000439903"/>
    </source>
</evidence>
<gene>
    <name evidence="2" type="ORF">F8M41_023401</name>
</gene>
<reference evidence="2 3" key="1">
    <citation type="journal article" date="2019" name="Environ. Microbiol.">
        <title>At the nexus of three kingdoms: the genome of the mycorrhizal fungus Gigaspora margarita provides insights into plant, endobacterial and fungal interactions.</title>
        <authorList>
            <person name="Venice F."/>
            <person name="Ghignone S."/>
            <person name="Salvioli di Fossalunga A."/>
            <person name="Amselem J."/>
            <person name="Novero M."/>
            <person name="Xianan X."/>
            <person name="Sedzielewska Toro K."/>
            <person name="Morin E."/>
            <person name="Lipzen A."/>
            <person name="Grigoriev I.V."/>
            <person name="Henrissat B."/>
            <person name="Martin F.M."/>
            <person name="Bonfante P."/>
        </authorList>
    </citation>
    <scope>NUCLEOTIDE SEQUENCE [LARGE SCALE GENOMIC DNA]</scope>
    <source>
        <strain evidence="2 3">BEG34</strain>
    </source>
</reference>
<feature type="compositionally biased region" description="Basic and acidic residues" evidence="1">
    <location>
        <begin position="10"/>
        <end position="22"/>
    </location>
</feature>
<evidence type="ECO:0000313" key="2">
    <source>
        <dbReference type="EMBL" id="KAF0482698.1"/>
    </source>
</evidence>
<name>A0A8H4ADH8_GIGMA</name>
<sequence>MRRRTSYKKKQNEQAKLLEKQQPRPRNKSSVESFIKYAIRPFLIVLTNTWQSTTHSGNTNLSLKSQNTNHKPMLVINLLNSVISVENNAMFDFVFCVESEEGGQYLFKLSIMII</sequence>
<feature type="region of interest" description="Disordered" evidence="1">
    <location>
        <begin position="1"/>
        <end position="29"/>
    </location>
</feature>
<comment type="caution">
    <text evidence="2">The sequence shown here is derived from an EMBL/GenBank/DDBJ whole genome shotgun (WGS) entry which is preliminary data.</text>
</comment>
<evidence type="ECO:0000256" key="1">
    <source>
        <dbReference type="SAM" id="MobiDB-lite"/>
    </source>
</evidence>